<accession>A0A382MJK2</accession>
<dbReference type="EMBL" id="UINC01094164">
    <property type="protein sequence ID" value="SVC49173.1"/>
    <property type="molecule type" value="Genomic_DNA"/>
</dbReference>
<feature type="transmembrane region" description="Helical" evidence="1">
    <location>
        <begin position="36"/>
        <end position="56"/>
    </location>
</feature>
<keyword evidence="1" id="KW-0472">Membrane</keyword>
<proteinExistence type="predicted"/>
<keyword evidence="1" id="KW-1133">Transmembrane helix</keyword>
<evidence type="ECO:0008006" key="3">
    <source>
        <dbReference type="Google" id="ProtNLM"/>
    </source>
</evidence>
<sequence length="226" mass="24019">MGFLKKLFKGVKKVFKKIGRGIKKGFAKFGKFMNKIGIVGQIAMMFILPGIGGALMKGLGSLGATLSASSSLILKGAGAVLNGAMKFATSVGNAYRTVTNGIMDFGKTALNKIPGVDLKLSSSGTWLENMKTNAQTITEPWKKTIVGKGRTLSDISKATGVSVEDLASKNYDIRGQLGDDPSKWGDFKVGQDAEIWTQTAKPMKILEDQAFDIDVGEMVKSAPSTS</sequence>
<evidence type="ECO:0000313" key="2">
    <source>
        <dbReference type="EMBL" id="SVC49173.1"/>
    </source>
</evidence>
<feature type="non-terminal residue" evidence="2">
    <location>
        <position position="226"/>
    </location>
</feature>
<evidence type="ECO:0000256" key="1">
    <source>
        <dbReference type="SAM" id="Phobius"/>
    </source>
</evidence>
<protein>
    <recommendedName>
        <fullName evidence="3">LysM domain-containing protein</fullName>
    </recommendedName>
</protein>
<gene>
    <name evidence="2" type="ORF">METZ01_LOCUS302027</name>
</gene>
<name>A0A382MJK2_9ZZZZ</name>
<keyword evidence="1" id="KW-0812">Transmembrane</keyword>
<reference evidence="2" key="1">
    <citation type="submission" date="2018-05" db="EMBL/GenBank/DDBJ databases">
        <authorList>
            <person name="Lanie J.A."/>
            <person name="Ng W.-L."/>
            <person name="Kazmierczak K.M."/>
            <person name="Andrzejewski T.M."/>
            <person name="Davidsen T.M."/>
            <person name="Wayne K.J."/>
            <person name="Tettelin H."/>
            <person name="Glass J.I."/>
            <person name="Rusch D."/>
            <person name="Podicherti R."/>
            <person name="Tsui H.-C.T."/>
            <person name="Winkler M.E."/>
        </authorList>
    </citation>
    <scope>NUCLEOTIDE SEQUENCE</scope>
</reference>
<dbReference type="AlphaFoldDB" id="A0A382MJK2"/>
<organism evidence="2">
    <name type="scientific">marine metagenome</name>
    <dbReference type="NCBI Taxonomy" id="408172"/>
    <lineage>
        <taxon>unclassified sequences</taxon>
        <taxon>metagenomes</taxon>
        <taxon>ecological metagenomes</taxon>
    </lineage>
</organism>